<evidence type="ECO:0000256" key="2">
    <source>
        <dbReference type="ARBA" id="ARBA00007343"/>
    </source>
</evidence>
<dbReference type="GO" id="GO:0007189">
    <property type="term" value="P:adenylate cyclase-activating G protein-coupled receptor signaling pathway"/>
    <property type="evidence" value="ECO:0007669"/>
    <property type="project" value="TreeGrafter"/>
</dbReference>
<evidence type="ECO:0000259" key="11">
    <source>
        <dbReference type="PROSITE" id="PS51828"/>
    </source>
</evidence>
<dbReference type="GO" id="GO:0005886">
    <property type="term" value="C:plasma membrane"/>
    <property type="evidence" value="ECO:0007669"/>
    <property type="project" value="TreeGrafter"/>
</dbReference>
<feature type="transmembrane region" description="Helical" evidence="8">
    <location>
        <begin position="748"/>
        <end position="775"/>
    </location>
</feature>
<dbReference type="Pfam" id="PF00002">
    <property type="entry name" value="7tm_2"/>
    <property type="match status" value="1"/>
</dbReference>
<evidence type="ECO:0000313" key="13">
    <source>
        <dbReference type="Proteomes" id="UP000531559"/>
    </source>
</evidence>
<feature type="domain" description="Pentraxin (PTX)" evidence="11">
    <location>
        <begin position="61"/>
        <end position="274"/>
    </location>
</feature>
<dbReference type="InterPro" id="IPR000832">
    <property type="entry name" value="GPCR_2_secretin-like"/>
</dbReference>
<evidence type="ECO:0000313" key="12">
    <source>
        <dbReference type="EMBL" id="NXA49841.1"/>
    </source>
</evidence>
<evidence type="ECO:0000256" key="1">
    <source>
        <dbReference type="ARBA" id="ARBA00004141"/>
    </source>
</evidence>
<dbReference type="InterPro" id="IPR000203">
    <property type="entry name" value="GPS"/>
</dbReference>
<dbReference type="AlphaFoldDB" id="A0A7K7WA83"/>
<dbReference type="GO" id="GO:0004930">
    <property type="term" value="F:G protein-coupled receptor activity"/>
    <property type="evidence" value="ECO:0007669"/>
    <property type="project" value="InterPro"/>
</dbReference>
<name>A0A7K7WA83_9AVES</name>
<feature type="transmembrane region" description="Helical" evidence="8">
    <location>
        <begin position="806"/>
        <end position="834"/>
    </location>
</feature>
<dbReference type="EMBL" id="VZSV01000068">
    <property type="protein sequence ID" value="NXA49841.1"/>
    <property type="molecule type" value="Genomic_DNA"/>
</dbReference>
<keyword evidence="13" id="KW-1185">Reference proteome</keyword>
<comment type="similarity">
    <text evidence="2">Belongs to the G-protein coupled receptor 2 family. Adhesion G-protein coupled receptor (ADGR) subfamily.</text>
</comment>
<evidence type="ECO:0000256" key="7">
    <source>
        <dbReference type="PROSITE-ProRule" id="PRU01172"/>
    </source>
</evidence>
<comment type="caution">
    <text evidence="12">The sequence shown here is derived from an EMBL/GenBank/DDBJ whole genome shotgun (WGS) entry which is preliminary data.</text>
</comment>
<keyword evidence="6" id="KW-1015">Disulfide bond</keyword>
<accession>A0A7K7WA83</accession>
<organism evidence="12 13">
    <name type="scientific">Nothocercus julius</name>
    <dbReference type="NCBI Taxonomy" id="2585813"/>
    <lineage>
        <taxon>Eukaryota</taxon>
        <taxon>Metazoa</taxon>
        <taxon>Chordata</taxon>
        <taxon>Craniata</taxon>
        <taxon>Vertebrata</taxon>
        <taxon>Euteleostomi</taxon>
        <taxon>Archelosauria</taxon>
        <taxon>Archosauria</taxon>
        <taxon>Dinosauria</taxon>
        <taxon>Saurischia</taxon>
        <taxon>Theropoda</taxon>
        <taxon>Coelurosauria</taxon>
        <taxon>Aves</taxon>
        <taxon>Palaeognathae</taxon>
        <taxon>Tinamiformes</taxon>
        <taxon>Tinamidae</taxon>
        <taxon>Nothocercus</taxon>
    </lineage>
</organism>
<dbReference type="InterPro" id="IPR057244">
    <property type="entry name" value="GAIN_B"/>
</dbReference>
<evidence type="ECO:0000256" key="6">
    <source>
        <dbReference type="ARBA" id="ARBA00023157"/>
    </source>
</evidence>
<dbReference type="FunFam" id="2.60.120.200:FF:000171">
    <property type="entry name" value="Adhesion G-protein coupled receptor D2"/>
    <property type="match status" value="1"/>
</dbReference>
<feature type="transmembrane region" description="Helical" evidence="8">
    <location>
        <begin position="608"/>
        <end position="632"/>
    </location>
</feature>
<dbReference type="GO" id="GO:0007166">
    <property type="term" value="P:cell surface receptor signaling pathway"/>
    <property type="evidence" value="ECO:0007669"/>
    <property type="project" value="InterPro"/>
</dbReference>
<dbReference type="PROSITE" id="PS50261">
    <property type="entry name" value="G_PROTEIN_RECEP_F2_4"/>
    <property type="match status" value="1"/>
</dbReference>
<comment type="caution">
    <text evidence="7">Lacks conserved residue(s) required for the propagation of feature annotation.</text>
</comment>
<dbReference type="Pfam" id="PF01825">
    <property type="entry name" value="GPS"/>
    <property type="match status" value="1"/>
</dbReference>
<feature type="transmembrane region" description="Helical" evidence="8">
    <location>
        <begin position="710"/>
        <end position="728"/>
    </location>
</feature>
<comment type="subcellular location">
    <subcellularLocation>
        <location evidence="1">Membrane</location>
        <topology evidence="1">Multi-pass membrane protein</topology>
    </subcellularLocation>
</comment>
<keyword evidence="3 8" id="KW-0812">Transmembrane</keyword>
<dbReference type="PROSITE" id="PS50221">
    <property type="entry name" value="GAIN_B"/>
    <property type="match status" value="1"/>
</dbReference>
<proteinExistence type="inferred from homology"/>
<evidence type="ECO:0000256" key="5">
    <source>
        <dbReference type="ARBA" id="ARBA00023136"/>
    </source>
</evidence>
<dbReference type="SUPFAM" id="SSF49899">
    <property type="entry name" value="Concanavalin A-like lectins/glucanases"/>
    <property type="match status" value="1"/>
</dbReference>
<dbReference type="Gene3D" id="2.60.120.200">
    <property type="match status" value="1"/>
</dbReference>
<dbReference type="PRINTS" id="PR00249">
    <property type="entry name" value="GPCRSECRETIN"/>
</dbReference>
<evidence type="ECO:0000256" key="4">
    <source>
        <dbReference type="ARBA" id="ARBA00022989"/>
    </source>
</evidence>
<dbReference type="PANTHER" id="PTHR12011:SF58">
    <property type="entry name" value="ADHESION G-PROTEIN COUPLED RECEPTOR D2"/>
    <property type="match status" value="1"/>
</dbReference>
<evidence type="ECO:0000259" key="9">
    <source>
        <dbReference type="PROSITE" id="PS50221"/>
    </source>
</evidence>
<keyword evidence="4 8" id="KW-1133">Transmembrane helix</keyword>
<evidence type="ECO:0000256" key="8">
    <source>
        <dbReference type="SAM" id="Phobius"/>
    </source>
</evidence>
<feature type="non-terminal residue" evidence="12">
    <location>
        <position position="840"/>
    </location>
</feature>
<dbReference type="InterPro" id="IPR001759">
    <property type="entry name" value="PTX_dom"/>
</dbReference>
<dbReference type="Gene3D" id="1.20.1070.10">
    <property type="entry name" value="Rhodopsin 7-helix transmembrane proteins"/>
    <property type="match status" value="1"/>
</dbReference>
<dbReference type="PANTHER" id="PTHR12011">
    <property type="entry name" value="ADHESION G-PROTEIN COUPLED RECEPTOR"/>
    <property type="match status" value="1"/>
</dbReference>
<feature type="domain" description="G-protein coupled receptors family 2 profile 2" evidence="10">
    <location>
        <begin position="605"/>
        <end position="840"/>
    </location>
</feature>
<feature type="domain" description="GAIN-B" evidence="9">
    <location>
        <begin position="435"/>
        <end position="595"/>
    </location>
</feature>
<dbReference type="InterPro" id="IPR046338">
    <property type="entry name" value="GAIN_dom_sf"/>
</dbReference>
<dbReference type="InterPro" id="IPR017981">
    <property type="entry name" value="GPCR_2-like_7TM"/>
</dbReference>
<dbReference type="PROSITE" id="PS51828">
    <property type="entry name" value="PTX_2"/>
    <property type="match status" value="1"/>
</dbReference>
<dbReference type="OrthoDB" id="1100386at2759"/>
<sequence>LDWWHAGRHCEQRFAQLLSEPGDSERAAVSKLLQSQHVKGSVWLNDMNGALPKPKRRQDHIVPVLVFGEKTHTKYVKVLSDFPALPAVTACAHLQWDTRTQEIATVFSYAVPAFINEFQLRGFVDEEGYVRFALIVHEHHSPYLPVFRADGHWHHFCVTWQQENGTWAIYADGKRRASASGLCAVGLSAPQAIYGHGTFIIGQDQDSLGGTFKEKESFSGNITDLHIWQKVLGAEQIEKVRSCHVVEQELVFGWSSNALEVESTVQQVTVQFLCPGPVEECRVFEVGSSGFSYVSCLQSLPFICCYRKDVYVQLKKAQLESSHVLAARVNTRAARTVIPENIFTSDVQDMNLSVAIGSLDVLASVLREAKTPMESSDLLGVLQLLKQVSDVEVRDGEEPEILEQLSQYYVEVTGLILEEHNFETWLSVSQVIRGPMAVVEISDRVVSNLALLLTAGRTKITVQHSNLGLSRVIVKNMWFGYGSLQRCLAGTGSNADFQDVAASDGGQKYLSTMVGTAVISSTLLSDHQEMGTSVRYRLQHHTQVPWQESALLPRDAGGMWSTAGCSVVTSLPDSTACFCNHTTNFAVLLQVYEAQQRTIKEELMLQTLTFIGCGVSFCALIVTFILFLVVGVPKSERATVHKNLIFALAAAEALLMFSELAKTNQVVCFAVTAFLHLFFMAAFSWMLVEGLLLWSKVVAVNMSEDKRMKFYYVTGWGLPVVIVGVTLATSFNKYVADDHCWLSVHTDVIWAFVGPVLIILAVNTFVLFRVVMVTVASARRRSKMLTPSSSLEKQIGVQIWATAKPILVLLPVLGLTWVCGVLVHLSIIWAYVFIVLNSLQ</sequence>
<feature type="transmembrane region" description="Helical" evidence="8">
    <location>
        <begin position="644"/>
        <end position="661"/>
    </location>
</feature>
<dbReference type="SMART" id="SM00303">
    <property type="entry name" value="GPS"/>
    <property type="match status" value="1"/>
</dbReference>
<keyword evidence="5 8" id="KW-0472">Membrane</keyword>
<dbReference type="Proteomes" id="UP000531559">
    <property type="component" value="Unassembled WGS sequence"/>
</dbReference>
<evidence type="ECO:0000259" key="10">
    <source>
        <dbReference type="PROSITE" id="PS50261"/>
    </source>
</evidence>
<protein>
    <submittedName>
        <fullName evidence="12">AGRD2 protein</fullName>
    </submittedName>
</protein>
<reference evidence="12 13" key="1">
    <citation type="submission" date="2019-09" db="EMBL/GenBank/DDBJ databases">
        <title>Bird 10,000 Genomes (B10K) Project - Family phase.</title>
        <authorList>
            <person name="Zhang G."/>
        </authorList>
    </citation>
    <scope>NUCLEOTIDE SEQUENCE [LARGE SCALE GENOMIC DNA]</scope>
    <source>
        <strain evidence="12">B10K-MSB-01</strain>
    </source>
</reference>
<gene>
    <name evidence="12" type="primary">Adgrd2</name>
    <name evidence="12" type="ORF">NOTJUL_R10115</name>
</gene>
<feature type="non-terminal residue" evidence="12">
    <location>
        <position position="1"/>
    </location>
</feature>
<dbReference type="Pfam" id="PF00354">
    <property type="entry name" value="Pentaxin"/>
    <property type="match status" value="1"/>
</dbReference>
<dbReference type="InterPro" id="IPR013320">
    <property type="entry name" value="ConA-like_dom_sf"/>
</dbReference>
<dbReference type="Gene3D" id="2.60.220.50">
    <property type="match status" value="1"/>
</dbReference>
<evidence type="ECO:0000256" key="3">
    <source>
        <dbReference type="ARBA" id="ARBA00022692"/>
    </source>
</evidence>
<feature type="transmembrane region" description="Helical" evidence="8">
    <location>
        <begin position="673"/>
        <end position="698"/>
    </location>
</feature>
<dbReference type="SMART" id="SM00159">
    <property type="entry name" value="PTX"/>
    <property type="match status" value="1"/>
</dbReference>
<dbReference type="FunFam" id="1.20.1070.10:FF:000252">
    <property type="entry name" value="Adhesion G protein-coupled receptor D2"/>
    <property type="match status" value="1"/>
</dbReference>